<evidence type="ECO:0000256" key="2">
    <source>
        <dbReference type="SAM" id="SignalP"/>
    </source>
</evidence>
<evidence type="ECO:0008006" key="5">
    <source>
        <dbReference type="Google" id="ProtNLM"/>
    </source>
</evidence>
<keyword evidence="2" id="KW-0732">Signal</keyword>
<dbReference type="Proteomes" id="UP001236652">
    <property type="component" value="Chromosome"/>
</dbReference>
<dbReference type="PROSITE" id="PS51257">
    <property type="entry name" value="PROKAR_LIPOPROTEIN"/>
    <property type="match status" value="1"/>
</dbReference>
<accession>A0ABY8UWH1</accession>
<organism evidence="3 4">
    <name type="scientific">Pontibacillus chungwhensis</name>
    <dbReference type="NCBI Taxonomy" id="265426"/>
    <lineage>
        <taxon>Bacteria</taxon>
        <taxon>Bacillati</taxon>
        <taxon>Bacillota</taxon>
        <taxon>Bacilli</taxon>
        <taxon>Bacillales</taxon>
        <taxon>Bacillaceae</taxon>
        <taxon>Pontibacillus</taxon>
    </lineage>
</organism>
<evidence type="ECO:0000256" key="1">
    <source>
        <dbReference type="SAM" id="MobiDB-lite"/>
    </source>
</evidence>
<evidence type="ECO:0000313" key="4">
    <source>
        <dbReference type="Proteomes" id="UP001236652"/>
    </source>
</evidence>
<name>A0ABY8UWH1_9BACI</name>
<proteinExistence type="predicted"/>
<keyword evidence="4" id="KW-1185">Reference proteome</keyword>
<reference evidence="3 4" key="1">
    <citation type="submission" date="2023-05" db="EMBL/GenBank/DDBJ databases">
        <title>Comparative genomics reveals the evidence of polycyclic aromatic hydrocarbons degradation in moderately halophilic genus Pontibacillus.</title>
        <authorList>
            <person name="Yang H."/>
            <person name="Qian Z."/>
        </authorList>
    </citation>
    <scope>NUCLEOTIDE SEQUENCE [LARGE SCALE GENOMIC DNA]</scope>
    <source>
        <strain evidence="4">HN14</strain>
    </source>
</reference>
<protein>
    <recommendedName>
        <fullName evidence="5">Lipoprotein</fullName>
    </recommendedName>
</protein>
<evidence type="ECO:0000313" key="3">
    <source>
        <dbReference type="EMBL" id="WIF97773.1"/>
    </source>
</evidence>
<dbReference type="RefSeq" id="WP_231417842.1">
    <property type="nucleotide sequence ID" value="NZ_CP126446.1"/>
</dbReference>
<feature type="compositionally biased region" description="Polar residues" evidence="1">
    <location>
        <begin position="23"/>
        <end position="34"/>
    </location>
</feature>
<feature type="chain" id="PRO_5046723189" description="Lipoprotein" evidence="2">
    <location>
        <begin position="22"/>
        <end position="458"/>
    </location>
</feature>
<feature type="region of interest" description="Disordered" evidence="1">
    <location>
        <begin position="23"/>
        <end position="50"/>
    </location>
</feature>
<dbReference type="EMBL" id="CP126446">
    <property type="protein sequence ID" value="WIF97773.1"/>
    <property type="molecule type" value="Genomic_DNA"/>
</dbReference>
<feature type="signal peptide" evidence="2">
    <location>
        <begin position="1"/>
        <end position="21"/>
    </location>
</feature>
<sequence>MRVLNLLLGVLFLVLVGCNNMNPESEKAGTQNKTESIKAKELSDDTPSTTNPVLASNVKLYKEVQKALTFSDDDIEPPEDYITVLAWEYDPAEEELQQYEEYIIDEYISGRFDDHLKDREYLLTNIFVGEVLYTQYRDFDDGKRKDRLGTIGGQFASIANSFFGGHPPNGENYEHEIKELNYQFGKLDFSNQQSGSIEAKDIVDQQMKKLKTFRANEFEIEVAQFYITGKAIPEILEIRTEKVPFLEEAQVQVSIYQYQPEVNEWRVSLEEIFTEMEAKPSLLSSGKVMGDKREQLVIGKNTGSGGYLSFFVIGSKDKRNIEMLLDLYDSSFHQGTTSFAENELVIRENDELSQVYVWDNNVFRQKKVMETKNDLIIGEWSRGEGKNGVYVFKSNGKVEFNSDLTQFVGSYTQTGDEIIMTLPDNSKLVAKINGEYLSIYSGSGNGEGLQFVKIGAGD</sequence>
<gene>
    <name evidence="3" type="ORF">QNI29_18925</name>
</gene>